<comment type="caution">
    <text evidence="2">The sequence shown here is derived from an EMBL/GenBank/DDBJ whole genome shotgun (WGS) entry which is preliminary data.</text>
</comment>
<feature type="compositionally biased region" description="Polar residues" evidence="1">
    <location>
        <begin position="201"/>
        <end position="210"/>
    </location>
</feature>
<gene>
    <name evidence="2" type="ORF">B0T23DRAFT_357000</name>
</gene>
<dbReference type="RefSeq" id="XP_062694689.1">
    <property type="nucleotide sequence ID" value="XM_062836187.1"/>
</dbReference>
<proteinExistence type="predicted"/>
<feature type="compositionally biased region" description="Basic and acidic residues" evidence="1">
    <location>
        <begin position="221"/>
        <end position="233"/>
    </location>
</feature>
<dbReference type="EMBL" id="JAULSX010000003">
    <property type="protein sequence ID" value="KAK3495260.1"/>
    <property type="molecule type" value="Genomic_DNA"/>
</dbReference>
<organism evidence="2 3">
    <name type="scientific">Neurospora hispaniola</name>
    <dbReference type="NCBI Taxonomy" id="588809"/>
    <lineage>
        <taxon>Eukaryota</taxon>
        <taxon>Fungi</taxon>
        <taxon>Dikarya</taxon>
        <taxon>Ascomycota</taxon>
        <taxon>Pezizomycotina</taxon>
        <taxon>Sordariomycetes</taxon>
        <taxon>Sordariomycetidae</taxon>
        <taxon>Sordariales</taxon>
        <taxon>Sordariaceae</taxon>
        <taxon>Neurospora</taxon>
    </lineage>
</organism>
<keyword evidence="3" id="KW-1185">Reference proteome</keyword>
<sequence length="233" mass="26719">MPSEGRSNTRLPQSNAVYYPIFESVIPLGVHMAIRTQWYRQMARRIRARRVLGINPRTDFLTVEEETVEPLPLYTKVPSAGEITVAISTSEKLPDYHDAVPTDDVVAGRKRKRRTRFDGRCRWSAKRRRTEIVVENERSSLQTSHQQPTSLASSTRRGSNYPRDDLPSSRSNLPHPTRPHRRRNPEEVDIPPLYTKLPSIGETTVDISPSEQEEMLPEYSEAGRDRNESRSQG</sequence>
<protein>
    <submittedName>
        <fullName evidence="2">Uncharacterized protein</fullName>
    </submittedName>
</protein>
<feature type="region of interest" description="Disordered" evidence="1">
    <location>
        <begin position="134"/>
        <end position="233"/>
    </location>
</feature>
<dbReference type="AlphaFoldDB" id="A0AAJ0IBV5"/>
<evidence type="ECO:0000313" key="3">
    <source>
        <dbReference type="Proteomes" id="UP001285908"/>
    </source>
</evidence>
<evidence type="ECO:0000313" key="2">
    <source>
        <dbReference type="EMBL" id="KAK3495260.1"/>
    </source>
</evidence>
<accession>A0AAJ0IBV5</accession>
<dbReference type="GeneID" id="87873809"/>
<feature type="compositionally biased region" description="Polar residues" evidence="1">
    <location>
        <begin position="139"/>
        <end position="158"/>
    </location>
</feature>
<name>A0AAJ0IBV5_9PEZI</name>
<reference evidence="2 3" key="1">
    <citation type="journal article" date="2023" name="Mol. Phylogenet. Evol.">
        <title>Genome-scale phylogeny and comparative genomics of the fungal order Sordariales.</title>
        <authorList>
            <person name="Hensen N."/>
            <person name="Bonometti L."/>
            <person name="Westerberg I."/>
            <person name="Brannstrom I.O."/>
            <person name="Guillou S."/>
            <person name="Cros-Aarteil S."/>
            <person name="Calhoun S."/>
            <person name="Haridas S."/>
            <person name="Kuo A."/>
            <person name="Mondo S."/>
            <person name="Pangilinan J."/>
            <person name="Riley R."/>
            <person name="LaButti K."/>
            <person name="Andreopoulos B."/>
            <person name="Lipzen A."/>
            <person name="Chen C."/>
            <person name="Yan M."/>
            <person name="Daum C."/>
            <person name="Ng V."/>
            <person name="Clum A."/>
            <person name="Steindorff A."/>
            <person name="Ohm R.A."/>
            <person name="Martin F."/>
            <person name="Silar P."/>
            <person name="Natvig D.O."/>
            <person name="Lalanne C."/>
            <person name="Gautier V."/>
            <person name="Ament-Velasquez S.L."/>
            <person name="Kruys A."/>
            <person name="Hutchinson M.I."/>
            <person name="Powell A.J."/>
            <person name="Barry K."/>
            <person name="Miller A.N."/>
            <person name="Grigoriev I.V."/>
            <person name="Debuchy R."/>
            <person name="Gladieux P."/>
            <person name="Hiltunen Thoren M."/>
            <person name="Johannesson H."/>
        </authorList>
    </citation>
    <scope>NUCLEOTIDE SEQUENCE [LARGE SCALE GENOMIC DNA]</scope>
    <source>
        <strain evidence="2 3">FGSC 10403</strain>
    </source>
</reference>
<evidence type="ECO:0000256" key="1">
    <source>
        <dbReference type="SAM" id="MobiDB-lite"/>
    </source>
</evidence>
<dbReference type="Proteomes" id="UP001285908">
    <property type="component" value="Unassembled WGS sequence"/>
</dbReference>